<dbReference type="AlphaFoldDB" id="A0A927BXF2"/>
<keyword evidence="2" id="KW-1133">Transmembrane helix</keyword>
<comment type="caution">
    <text evidence="5">The sequence shown here is derived from an EMBL/GenBank/DDBJ whole genome shotgun (WGS) entry which is preliminary data.</text>
</comment>
<evidence type="ECO:0000256" key="1">
    <source>
        <dbReference type="SAM" id="MobiDB-lite"/>
    </source>
</evidence>
<organism evidence="5 6">
    <name type="scientific">Paenibacillus sabuli</name>
    <dbReference type="NCBI Taxonomy" id="2772509"/>
    <lineage>
        <taxon>Bacteria</taxon>
        <taxon>Bacillati</taxon>
        <taxon>Bacillota</taxon>
        <taxon>Bacilli</taxon>
        <taxon>Bacillales</taxon>
        <taxon>Paenibacillaceae</taxon>
        <taxon>Paenibacillus</taxon>
    </lineage>
</organism>
<keyword evidence="2" id="KW-0472">Membrane</keyword>
<evidence type="ECO:0000313" key="6">
    <source>
        <dbReference type="Proteomes" id="UP000621560"/>
    </source>
</evidence>
<evidence type="ECO:0000259" key="3">
    <source>
        <dbReference type="Pfam" id="PF11258"/>
    </source>
</evidence>
<dbReference type="InterPro" id="IPR021416">
    <property type="entry name" value="DUF3048_N"/>
</dbReference>
<feature type="transmembrane region" description="Helical" evidence="2">
    <location>
        <begin position="66"/>
        <end position="88"/>
    </location>
</feature>
<dbReference type="SUPFAM" id="SSF159774">
    <property type="entry name" value="YerB-like"/>
    <property type="match status" value="1"/>
</dbReference>
<dbReference type="EMBL" id="JACXIZ010000086">
    <property type="protein sequence ID" value="MBD2848652.1"/>
    <property type="molecule type" value="Genomic_DNA"/>
</dbReference>
<dbReference type="Pfam" id="PF11258">
    <property type="entry name" value="DUF3048"/>
    <property type="match status" value="1"/>
</dbReference>
<protein>
    <submittedName>
        <fullName evidence="5">DUF3048 domain-containing protein</fullName>
    </submittedName>
</protein>
<sequence length="421" mass="46315">MRVRTRRCGCSRSRCLSPWITRCTASEAGQFAAWRRQKRLQYGLIELFPNKGRLKLLKERNAGRRLLWLLAIGIVLLLGVAGCAGGSAPAEEPPAEEVIEPIVPEEPPKPEPEPEPDPGPAYTAPLTGIGRETEATVRPMAVMVNNYSTARPQSGLPHADVVWEVLAEGGITRLVAIFQSDAFEDPIGPIRSIRPYLIELGEMYHSVLAHAGASNDGYAILQRERKPHLDEISNAGAYFWRESFRKAPHNLYSNLQKLRDGADARGYDTDVDIPALPFLTADETVQGEPATTLEIKFLLDNYQVSYTYDADEGLYLREVNGEPHTDLTTEAQLSASNLVVLGADHRTLDDVGRLAIDLSSGGPAVLLRQGKAVEAKWTRPEDGGPIRIVDESGEELPLVPGQTFYHIVPLSGSFDSHFAYE</sequence>
<reference evidence="5" key="1">
    <citation type="submission" date="2020-09" db="EMBL/GenBank/DDBJ databases">
        <title>A novel bacterium of genus Paenibacillus, isolated from South China Sea.</title>
        <authorList>
            <person name="Huang H."/>
            <person name="Mo K."/>
            <person name="Hu Y."/>
        </authorList>
    </citation>
    <scope>NUCLEOTIDE SEQUENCE</scope>
    <source>
        <strain evidence="5">IB182496</strain>
    </source>
</reference>
<evidence type="ECO:0000256" key="2">
    <source>
        <dbReference type="SAM" id="Phobius"/>
    </source>
</evidence>
<dbReference type="Gene3D" id="3.50.90.10">
    <property type="entry name" value="YerB-like"/>
    <property type="match status" value="1"/>
</dbReference>
<evidence type="ECO:0000259" key="4">
    <source>
        <dbReference type="Pfam" id="PF17479"/>
    </source>
</evidence>
<evidence type="ECO:0000313" key="5">
    <source>
        <dbReference type="EMBL" id="MBD2848652.1"/>
    </source>
</evidence>
<dbReference type="Proteomes" id="UP000621560">
    <property type="component" value="Unassembled WGS sequence"/>
</dbReference>
<dbReference type="Pfam" id="PF17479">
    <property type="entry name" value="DUF3048_C"/>
    <property type="match status" value="1"/>
</dbReference>
<proteinExistence type="predicted"/>
<dbReference type="InterPro" id="IPR023158">
    <property type="entry name" value="YerB-like_sf"/>
</dbReference>
<feature type="domain" description="DUF3048" evidence="3">
    <location>
        <begin position="126"/>
        <end position="267"/>
    </location>
</feature>
<keyword evidence="2" id="KW-0812">Transmembrane</keyword>
<gene>
    <name evidence="5" type="ORF">IDH44_26070</name>
</gene>
<accession>A0A927BXF2</accession>
<feature type="region of interest" description="Disordered" evidence="1">
    <location>
        <begin position="103"/>
        <end position="126"/>
    </location>
</feature>
<name>A0A927BXF2_9BACL</name>
<keyword evidence="6" id="KW-1185">Reference proteome</keyword>
<dbReference type="InterPro" id="IPR035328">
    <property type="entry name" value="DUF3048_C"/>
</dbReference>
<feature type="domain" description="DUF3048" evidence="4">
    <location>
        <begin position="295"/>
        <end position="404"/>
    </location>
</feature>